<dbReference type="GO" id="GO:0015035">
    <property type="term" value="F:protein-disulfide reductase activity"/>
    <property type="evidence" value="ECO:0007669"/>
    <property type="project" value="TreeGrafter"/>
</dbReference>
<keyword evidence="4" id="KW-1185">Reference proteome</keyword>
<evidence type="ECO:0000256" key="1">
    <source>
        <dbReference type="SAM" id="SignalP"/>
    </source>
</evidence>
<dbReference type="PANTHER" id="PTHR45815">
    <property type="entry name" value="PROTEIN DISULFIDE-ISOMERASE A6"/>
    <property type="match status" value="1"/>
</dbReference>
<dbReference type="CDD" id="cd02983">
    <property type="entry name" value="P5_C"/>
    <property type="match status" value="1"/>
</dbReference>
<organism evidence="3 4">
    <name type="scientific">Sinocyclocheilus anshuiensis</name>
    <dbReference type="NCBI Taxonomy" id="1608454"/>
    <lineage>
        <taxon>Eukaryota</taxon>
        <taxon>Metazoa</taxon>
        <taxon>Chordata</taxon>
        <taxon>Craniata</taxon>
        <taxon>Vertebrata</taxon>
        <taxon>Euteleostomi</taxon>
        <taxon>Actinopterygii</taxon>
        <taxon>Neopterygii</taxon>
        <taxon>Teleostei</taxon>
        <taxon>Ostariophysi</taxon>
        <taxon>Cypriniformes</taxon>
        <taxon>Cyprinidae</taxon>
        <taxon>Cyprininae</taxon>
        <taxon>Sinocyclocheilus</taxon>
    </lineage>
</organism>
<accession>A0A671N564</accession>
<reference evidence="3" key="2">
    <citation type="submission" date="2025-09" db="UniProtKB">
        <authorList>
            <consortium name="Ensembl"/>
        </authorList>
    </citation>
    <scope>IDENTIFICATION</scope>
</reference>
<feature type="signal peptide" evidence="1">
    <location>
        <begin position="1"/>
        <end position="19"/>
    </location>
</feature>
<dbReference type="Ensembl" id="ENSSANT00000042098.1">
    <property type="protein sequence ID" value="ENSSANP00000039561.1"/>
    <property type="gene ID" value="ENSSANG00000019912.1"/>
</dbReference>
<dbReference type="PROSITE" id="PS51352">
    <property type="entry name" value="THIOREDOXIN_2"/>
    <property type="match status" value="1"/>
</dbReference>
<dbReference type="GO" id="GO:0005788">
    <property type="term" value="C:endoplasmic reticulum lumen"/>
    <property type="evidence" value="ECO:0007669"/>
    <property type="project" value="TreeGrafter"/>
</dbReference>
<evidence type="ECO:0000313" key="4">
    <source>
        <dbReference type="Proteomes" id="UP000472260"/>
    </source>
</evidence>
<dbReference type="InterPro" id="IPR036249">
    <property type="entry name" value="Thioredoxin-like_sf"/>
</dbReference>
<evidence type="ECO:0000259" key="2">
    <source>
        <dbReference type="PROSITE" id="PS51352"/>
    </source>
</evidence>
<dbReference type="GO" id="GO:0034976">
    <property type="term" value="P:response to endoplasmic reticulum stress"/>
    <property type="evidence" value="ECO:0007669"/>
    <property type="project" value="TreeGrafter"/>
</dbReference>
<dbReference type="Pfam" id="PF00085">
    <property type="entry name" value="Thioredoxin"/>
    <property type="match status" value="1"/>
</dbReference>
<dbReference type="InterPro" id="IPR013766">
    <property type="entry name" value="Thioredoxin_domain"/>
</dbReference>
<feature type="domain" description="Thioredoxin" evidence="2">
    <location>
        <begin position="151"/>
        <end position="266"/>
    </location>
</feature>
<dbReference type="CDD" id="cd03001">
    <property type="entry name" value="PDI_a_P5"/>
    <property type="match status" value="1"/>
</dbReference>
<dbReference type="PANTHER" id="PTHR45815:SF3">
    <property type="entry name" value="PROTEIN DISULFIDE-ISOMERASE A6"/>
    <property type="match status" value="1"/>
</dbReference>
<dbReference type="SUPFAM" id="SSF52833">
    <property type="entry name" value="Thioredoxin-like"/>
    <property type="match status" value="3"/>
</dbReference>
<protein>
    <submittedName>
        <fullName evidence="3">Protein disulfide-isomerase A6-like</fullName>
    </submittedName>
</protein>
<evidence type="ECO:0000313" key="3">
    <source>
        <dbReference type="Ensembl" id="ENSSANP00000039561.1"/>
    </source>
</evidence>
<gene>
    <name evidence="3" type="primary">LOC107693218</name>
</gene>
<dbReference type="Gene3D" id="3.40.30.10">
    <property type="entry name" value="Glutaredoxin"/>
    <property type="match status" value="2"/>
</dbReference>
<name>A0A671N564_9TELE</name>
<keyword evidence="1" id="KW-0732">Signal</keyword>
<reference evidence="3" key="1">
    <citation type="submission" date="2025-08" db="UniProtKB">
        <authorList>
            <consortium name="Ensembl"/>
        </authorList>
    </citation>
    <scope>IDENTIFICATION</scope>
</reference>
<proteinExistence type="predicted"/>
<dbReference type="AlphaFoldDB" id="A0A671N564"/>
<feature type="chain" id="PRO_5025666110" evidence="1">
    <location>
        <begin position="20"/>
        <end position="462"/>
    </location>
</feature>
<dbReference type="Proteomes" id="UP000472260">
    <property type="component" value="Unassembled WGS sequence"/>
</dbReference>
<sequence>MRAFLGVLACSLTVLSVHGLYSASDDVVELNPSNFNSEVIQSDSLWLVEFYAPCMESAASQVSRSSEPTNTNQRITKVQYCIFIKHLGMHTKKTFYGNVKVCFSLSLSLSVLGGRSSQAIVDAALNALRSLVKDRLGGKTGGTDYGKQSGGGAGNKKDVVELTDDNFDRTVLDSDDVWMVEFFYLTCCGILEPEWTAAATEVKEQTKGKVKLGAVDATVHQGLASRYGIRGFPTIKVFRKGEEPEDYQGGRTRSDIVARAMDLYSDNIPPPELQEILNEDVLKKTCEDYQLCIISVLPHILDTGASGRNSYLEVMRMMADKYKKKTWGWLWTEAGAQMDLESSLGIGGFGYPAMAAINARKMKFALLRGSFSETGIHEFLRELSVGRGSTATVGGGALPKINTVEPWDGKDGVVSIENSVRVHRCLSLLFSNTPFLAFPQLPMEDDIDLSDVDLDDLEKDEL</sequence>